<protein>
    <recommendedName>
        <fullName evidence="1">MoaB/Mog domain-containing protein</fullName>
    </recommendedName>
</protein>
<dbReference type="PANTHER" id="PTHR13939:SF0">
    <property type="entry name" value="NMN AMIDOHYDROLASE-LIKE PROTEIN YFAY"/>
    <property type="match status" value="1"/>
</dbReference>
<accession>A0A383DV35</accession>
<dbReference type="Pfam" id="PF00994">
    <property type="entry name" value="MoCF_biosynth"/>
    <property type="match status" value="1"/>
</dbReference>
<dbReference type="InterPro" id="IPR036425">
    <property type="entry name" value="MoaB/Mog-like_dom_sf"/>
</dbReference>
<reference evidence="2" key="1">
    <citation type="submission" date="2018-05" db="EMBL/GenBank/DDBJ databases">
        <authorList>
            <person name="Lanie J.A."/>
            <person name="Ng W.-L."/>
            <person name="Kazmierczak K.M."/>
            <person name="Andrzejewski T.M."/>
            <person name="Davidsen T.M."/>
            <person name="Wayne K.J."/>
            <person name="Tettelin H."/>
            <person name="Glass J.I."/>
            <person name="Rusch D."/>
            <person name="Podicherti R."/>
            <person name="Tsui H.-C.T."/>
            <person name="Winkler M.E."/>
        </authorList>
    </citation>
    <scope>NUCLEOTIDE SEQUENCE</scope>
</reference>
<name>A0A383DV35_9ZZZZ</name>
<dbReference type="InterPro" id="IPR050101">
    <property type="entry name" value="CinA"/>
</dbReference>
<sequence length="140" mass="15289">MPKAEIYALGSEIVLGQTIDTNSAWISSKLNDLGIETVKHVAIADDIEIIKSVLNNSTSEIIIIGGGLGPTEDDLTREAIAEVTGKTLYKDPKLLEEIENRFRKRGFILTKNNDKQAMIPETATAIHNPNGTAPAFSLKW</sequence>
<proteinExistence type="predicted"/>
<dbReference type="Gene3D" id="3.40.980.10">
    <property type="entry name" value="MoaB/Mog-like domain"/>
    <property type="match status" value="1"/>
</dbReference>
<dbReference type="PANTHER" id="PTHR13939">
    <property type="entry name" value="NICOTINAMIDE-NUCLEOTIDE AMIDOHYDROLASE PNCC"/>
    <property type="match status" value="1"/>
</dbReference>
<evidence type="ECO:0000259" key="1">
    <source>
        <dbReference type="SMART" id="SM00852"/>
    </source>
</evidence>
<feature type="domain" description="MoaB/Mog" evidence="1">
    <location>
        <begin position="5"/>
        <end position="140"/>
    </location>
</feature>
<dbReference type="SMART" id="SM00852">
    <property type="entry name" value="MoCF_biosynth"/>
    <property type="match status" value="1"/>
</dbReference>
<gene>
    <name evidence="2" type="ORF">METZ01_LOCUS501023</name>
</gene>
<evidence type="ECO:0000313" key="2">
    <source>
        <dbReference type="EMBL" id="SVE48169.1"/>
    </source>
</evidence>
<organism evidence="2">
    <name type="scientific">marine metagenome</name>
    <dbReference type="NCBI Taxonomy" id="408172"/>
    <lineage>
        <taxon>unclassified sequences</taxon>
        <taxon>metagenomes</taxon>
        <taxon>ecological metagenomes</taxon>
    </lineage>
</organism>
<dbReference type="InterPro" id="IPR001453">
    <property type="entry name" value="MoaB/Mog_dom"/>
</dbReference>
<dbReference type="EMBL" id="UINC01220310">
    <property type="protein sequence ID" value="SVE48169.1"/>
    <property type="molecule type" value="Genomic_DNA"/>
</dbReference>
<feature type="non-terminal residue" evidence="2">
    <location>
        <position position="140"/>
    </location>
</feature>
<dbReference type="SUPFAM" id="SSF53218">
    <property type="entry name" value="Molybdenum cofactor biosynthesis proteins"/>
    <property type="match status" value="1"/>
</dbReference>
<dbReference type="AlphaFoldDB" id="A0A383DV35"/>